<evidence type="ECO:0000256" key="4">
    <source>
        <dbReference type="ARBA" id="ARBA00023242"/>
    </source>
</evidence>
<name>A0AA36DTF2_CYLNA</name>
<comment type="similarity">
    <text evidence="2">Belongs to the UTP14 family.</text>
</comment>
<gene>
    <name evidence="5" type="ORF">CYNAS_LOCUS4760</name>
</gene>
<dbReference type="GO" id="GO:0006364">
    <property type="term" value="P:rRNA processing"/>
    <property type="evidence" value="ECO:0007669"/>
    <property type="project" value="InterPro"/>
</dbReference>
<dbReference type="EMBL" id="CATQJL010000112">
    <property type="protein sequence ID" value="CAJ0592777.1"/>
    <property type="molecule type" value="Genomic_DNA"/>
</dbReference>
<comment type="subcellular location">
    <subcellularLocation>
        <location evidence="1">Nucleus</location>
        <location evidence="1">Nucleolus</location>
    </subcellularLocation>
</comment>
<keyword evidence="6" id="KW-1185">Reference proteome</keyword>
<organism evidence="5 6">
    <name type="scientific">Cylicocyclus nassatus</name>
    <name type="common">Nematode worm</name>
    <dbReference type="NCBI Taxonomy" id="53992"/>
    <lineage>
        <taxon>Eukaryota</taxon>
        <taxon>Metazoa</taxon>
        <taxon>Ecdysozoa</taxon>
        <taxon>Nematoda</taxon>
        <taxon>Chromadorea</taxon>
        <taxon>Rhabditida</taxon>
        <taxon>Rhabditina</taxon>
        <taxon>Rhabditomorpha</taxon>
        <taxon>Strongyloidea</taxon>
        <taxon>Strongylidae</taxon>
        <taxon>Cylicocyclus</taxon>
    </lineage>
</organism>
<comment type="caution">
    <text evidence="5">The sequence shown here is derived from an EMBL/GenBank/DDBJ whole genome shotgun (WGS) entry which is preliminary data.</text>
</comment>
<proteinExistence type="inferred from homology"/>
<sequence>EYVFLECFLQTIGKLQPNNLPFPYTSVVDFEAVVSQPIGKEWNPVSVSMDLCKPAVVTQGGRSIQPIKKDEVLAGKLALDEE</sequence>
<evidence type="ECO:0000256" key="1">
    <source>
        <dbReference type="ARBA" id="ARBA00004604"/>
    </source>
</evidence>
<evidence type="ECO:0000256" key="2">
    <source>
        <dbReference type="ARBA" id="ARBA00007774"/>
    </source>
</evidence>
<dbReference type="PANTHER" id="PTHR14150">
    <property type="entry name" value="U3 SMALL NUCLEOLAR RNA-ASSOCIATED PROTEIN 14"/>
    <property type="match status" value="1"/>
</dbReference>
<keyword evidence="4" id="KW-0539">Nucleus</keyword>
<dbReference type="GO" id="GO:0032040">
    <property type="term" value="C:small-subunit processome"/>
    <property type="evidence" value="ECO:0007669"/>
    <property type="project" value="InterPro"/>
</dbReference>
<dbReference type="Pfam" id="PF04615">
    <property type="entry name" value="Utp14"/>
    <property type="match status" value="1"/>
</dbReference>
<evidence type="ECO:0000313" key="5">
    <source>
        <dbReference type="EMBL" id="CAJ0592777.1"/>
    </source>
</evidence>
<dbReference type="InterPro" id="IPR006709">
    <property type="entry name" value="SSU_processome_Utp14"/>
</dbReference>
<dbReference type="PANTHER" id="PTHR14150:SF12">
    <property type="entry name" value="U3 SMALL NUCLEOLAR RNA-ASSOCIATED PROTEIN 14 HOMOLOG A"/>
    <property type="match status" value="1"/>
</dbReference>
<reference evidence="5" key="1">
    <citation type="submission" date="2023-07" db="EMBL/GenBank/DDBJ databases">
        <authorList>
            <consortium name="CYATHOMIX"/>
        </authorList>
    </citation>
    <scope>NUCLEOTIDE SEQUENCE</scope>
    <source>
        <strain evidence="5">N/A</strain>
    </source>
</reference>
<dbReference type="AlphaFoldDB" id="A0AA36DTF2"/>
<evidence type="ECO:0000313" key="6">
    <source>
        <dbReference type="Proteomes" id="UP001176961"/>
    </source>
</evidence>
<dbReference type="Proteomes" id="UP001176961">
    <property type="component" value="Unassembled WGS sequence"/>
</dbReference>
<accession>A0AA36DTF2</accession>
<feature type="non-terminal residue" evidence="5">
    <location>
        <position position="82"/>
    </location>
</feature>
<evidence type="ECO:0000256" key="3">
    <source>
        <dbReference type="ARBA" id="ARBA00022553"/>
    </source>
</evidence>
<keyword evidence="3" id="KW-0597">Phosphoprotein</keyword>
<protein>
    <submittedName>
        <fullName evidence="5">Uncharacterized protein</fullName>
    </submittedName>
</protein>